<gene>
    <name evidence="2" type="ORF">Aau02nite_89430</name>
</gene>
<accession>A0A919VZ99</accession>
<reference evidence="2" key="1">
    <citation type="submission" date="2021-03" db="EMBL/GenBank/DDBJ databases">
        <title>Whole genome shotgun sequence of Actinoplanes auranticolor NBRC 12245.</title>
        <authorList>
            <person name="Komaki H."/>
            <person name="Tamura T."/>
        </authorList>
    </citation>
    <scope>NUCLEOTIDE SEQUENCE</scope>
    <source>
        <strain evidence="2">NBRC 12245</strain>
    </source>
</reference>
<dbReference type="EMBL" id="BOQL01000094">
    <property type="protein sequence ID" value="GIM80200.1"/>
    <property type="molecule type" value="Genomic_DNA"/>
</dbReference>
<keyword evidence="1" id="KW-0812">Transmembrane</keyword>
<name>A0A919VZ99_9ACTN</name>
<feature type="transmembrane region" description="Helical" evidence="1">
    <location>
        <begin position="24"/>
        <end position="45"/>
    </location>
</feature>
<keyword evidence="1" id="KW-1133">Transmembrane helix</keyword>
<evidence type="ECO:0000313" key="2">
    <source>
        <dbReference type="EMBL" id="GIM80200.1"/>
    </source>
</evidence>
<keyword evidence="3" id="KW-1185">Reference proteome</keyword>
<evidence type="ECO:0000256" key="1">
    <source>
        <dbReference type="SAM" id="Phobius"/>
    </source>
</evidence>
<sequence length="46" mass="4594">MADNSFAPRETGARVAIMILGDPAMLRIAALAAGVSALLLAVAAVL</sequence>
<dbReference type="Proteomes" id="UP000681340">
    <property type="component" value="Unassembled WGS sequence"/>
</dbReference>
<protein>
    <submittedName>
        <fullName evidence="2">Uncharacterized protein</fullName>
    </submittedName>
</protein>
<evidence type="ECO:0000313" key="3">
    <source>
        <dbReference type="Proteomes" id="UP000681340"/>
    </source>
</evidence>
<keyword evidence="1" id="KW-0472">Membrane</keyword>
<organism evidence="2 3">
    <name type="scientific">Actinoplanes auranticolor</name>
    <dbReference type="NCBI Taxonomy" id="47988"/>
    <lineage>
        <taxon>Bacteria</taxon>
        <taxon>Bacillati</taxon>
        <taxon>Actinomycetota</taxon>
        <taxon>Actinomycetes</taxon>
        <taxon>Micromonosporales</taxon>
        <taxon>Micromonosporaceae</taxon>
        <taxon>Actinoplanes</taxon>
    </lineage>
</organism>
<dbReference type="RefSeq" id="WP_212994721.1">
    <property type="nucleotide sequence ID" value="NZ_BAABEA010000006.1"/>
</dbReference>
<dbReference type="AlphaFoldDB" id="A0A919VZ99"/>
<comment type="caution">
    <text evidence="2">The sequence shown here is derived from an EMBL/GenBank/DDBJ whole genome shotgun (WGS) entry which is preliminary data.</text>
</comment>
<proteinExistence type="predicted"/>